<comment type="caution">
    <text evidence="1">The sequence shown here is derived from an EMBL/GenBank/DDBJ whole genome shotgun (WGS) entry which is preliminary data.</text>
</comment>
<proteinExistence type="predicted"/>
<accession>A0A3S4XUA4</accession>
<dbReference type="AlphaFoldDB" id="A0A3S4XUA4"/>
<dbReference type="GeneID" id="84574768"/>
<evidence type="ECO:0000313" key="2">
    <source>
        <dbReference type="Proteomes" id="UP000249886"/>
    </source>
</evidence>
<name>A0A3S4XUA4_9CORY</name>
<dbReference type="EMBL" id="UARK01000001">
    <property type="protein sequence ID" value="SPW24413.1"/>
    <property type="molecule type" value="Genomic_DNA"/>
</dbReference>
<organism evidence="1 2">
    <name type="scientific">Corynebacterium matruchotii</name>
    <dbReference type="NCBI Taxonomy" id="43768"/>
    <lineage>
        <taxon>Bacteria</taxon>
        <taxon>Bacillati</taxon>
        <taxon>Actinomycetota</taxon>
        <taxon>Actinomycetes</taxon>
        <taxon>Mycobacteriales</taxon>
        <taxon>Corynebacteriaceae</taxon>
        <taxon>Corynebacterium</taxon>
    </lineage>
</organism>
<sequence>MNLLATNYFIATEAELPEIYAVYLEKLAEINANPGVTIVLLSDTEEPAEHQSVYEELLQKYAEIHSIGGKKLELYQLDTVVKLDGVTDAAQAHKLLTEFAPTDDRYPSVLSSKVLVELP</sequence>
<protein>
    <submittedName>
        <fullName evidence="1">Uncharacterized protein</fullName>
    </submittedName>
</protein>
<evidence type="ECO:0000313" key="1">
    <source>
        <dbReference type="EMBL" id="SPW24413.1"/>
    </source>
</evidence>
<reference evidence="1 2" key="1">
    <citation type="submission" date="2018-06" db="EMBL/GenBank/DDBJ databases">
        <authorList>
            <consortium name="Pathogen Informatics"/>
            <person name="Doyle S."/>
        </authorList>
    </citation>
    <scope>NUCLEOTIDE SEQUENCE [LARGE SCALE GENOMIC DNA]</scope>
    <source>
        <strain evidence="1 2">NCTC10254</strain>
    </source>
</reference>
<gene>
    <name evidence="1" type="ORF">NCTC10254_00791</name>
</gene>
<dbReference type="Proteomes" id="UP000249886">
    <property type="component" value="Unassembled WGS sequence"/>
</dbReference>
<dbReference type="RefSeq" id="WP_005520418.1">
    <property type="nucleotide sequence ID" value="NZ_CAJPQJ010000031.1"/>
</dbReference>